<sequence length="157" mass="16462">MSETVQKSTSQVPRARSETPGESLITSRGNTTISDSAVAKITGIAAREVPGVYAMGAGTARAFGAVRGMVGGDKGGNITQGVSVEVGERQAAVDLDIVVDYGVSIPDLASAVRRNTIEAVERMCGLEVTEVNIRVDDVHMPDDDKEKQSQAEGSRVE</sequence>
<dbReference type="Proteomes" id="UP000217103">
    <property type="component" value="Unassembled WGS sequence"/>
</dbReference>
<evidence type="ECO:0000256" key="1">
    <source>
        <dbReference type="ARBA" id="ARBA00005721"/>
    </source>
</evidence>
<comment type="similarity">
    <text evidence="1">Belongs to the asp23 family.</text>
</comment>
<organism evidence="3 4">
    <name type="scientific">Thermostaphylospora chromogena</name>
    <dbReference type="NCBI Taxonomy" id="35622"/>
    <lineage>
        <taxon>Bacteria</taxon>
        <taxon>Bacillati</taxon>
        <taxon>Actinomycetota</taxon>
        <taxon>Actinomycetes</taxon>
        <taxon>Streptosporangiales</taxon>
        <taxon>Thermomonosporaceae</taxon>
        <taxon>Thermostaphylospora</taxon>
    </lineage>
</organism>
<dbReference type="PANTHER" id="PTHR34297">
    <property type="entry name" value="HYPOTHETICAL CYTOSOLIC PROTEIN-RELATED"/>
    <property type="match status" value="1"/>
</dbReference>
<dbReference type="STRING" id="35622.SAMN04489764_0457"/>
<evidence type="ECO:0000313" key="3">
    <source>
        <dbReference type="EMBL" id="SDQ38054.1"/>
    </source>
</evidence>
<feature type="compositionally biased region" description="Polar residues" evidence="2">
    <location>
        <begin position="1"/>
        <end position="12"/>
    </location>
</feature>
<evidence type="ECO:0000313" key="4">
    <source>
        <dbReference type="Proteomes" id="UP000217103"/>
    </source>
</evidence>
<reference evidence="3 4" key="1">
    <citation type="submission" date="2016-10" db="EMBL/GenBank/DDBJ databases">
        <authorList>
            <person name="de Groot N.N."/>
        </authorList>
    </citation>
    <scope>NUCLEOTIDE SEQUENCE [LARGE SCALE GENOMIC DNA]</scope>
    <source>
        <strain evidence="3 4">DSM 43794</strain>
    </source>
</reference>
<dbReference type="InterPro" id="IPR005531">
    <property type="entry name" value="Asp23"/>
</dbReference>
<dbReference type="EMBL" id="FNKK01000002">
    <property type="protein sequence ID" value="SDQ38054.1"/>
    <property type="molecule type" value="Genomic_DNA"/>
</dbReference>
<dbReference type="PANTHER" id="PTHR34297:SF3">
    <property type="entry name" value="ALKALINE SHOCK PROTEIN 23"/>
    <property type="match status" value="1"/>
</dbReference>
<proteinExistence type="inferred from homology"/>
<accession>A0A1H1AEG4</accession>
<protein>
    <submittedName>
        <fullName evidence="3">Uncharacterized conserved protein YloU, alkaline shock protein (Asp23) family</fullName>
    </submittedName>
</protein>
<dbReference type="Pfam" id="PF03780">
    <property type="entry name" value="Asp23"/>
    <property type="match status" value="1"/>
</dbReference>
<feature type="region of interest" description="Disordered" evidence="2">
    <location>
        <begin position="1"/>
        <end position="28"/>
    </location>
</feature>
<name>A0A1H1AEG4_9ACTN</name>
<feature type="region of interest" description="Disordered" evidence="2">
    <location>
        <begin position="137"/>
        <end position="157"/>
    </location>
</feature>
<dbReference type="RefSeq" id="WP_242659033.1">
    <property type="nucleotide sequence ID" value="NZ_FNKK01000002.1"/>
</dbReference>
<dbReference type="AlphaFoldDB" id="A0A1H1AEG4"/>
<keyword evidence="4" id="KW-1185">Reference proteome</keyword>
<gene>
    <name evidence="3" type="ORF">SAMN04489764_0457</name>
</gene>
<evidence type="ECO:0000256" key="2">
    <source>
        <dbReference type="SAM" id="MobiDB-lite"/>
    </source>
</evidence>